<evidence type="ECO:0000256" key="1">
    <source>
        <dbReference type="ARBA" id="ARBA00022737"/>
    </source>
</evidence>
<keyword evidence="2 3" id="KW-0040">ANK repeat</keyword>
<dbReference type="SMART" id="SM00248">
    <property type="entry name" value="ANK"/>
    <property type="match status" value="4"/>
</dbReference>
<comment type="caution">
    <text evidence="4">The sequence shown here is derived from an EMBL/GenBank/DDBJ whole genome shotgun (WGS) entry which is preliminary data.</text>
</comment>
<dbReference type="Gene3D" id="1.25.40.20">
    <property type="entry name" value="Ankyrin repeat-containing domain"/>
    <property type="match status" value="2"/>
</dbReference>
<evidence type="ECO:0000313" key="5">
    <source>
        <dbReference type="Proteomes" id="UP001447188"/>
    </source>
</evidence>
<sequence>MRTCLATHPLDEFLLYRNNILIFAATALDYAAQHGHIAIVTELLKHHPLLEQCAWDKHTPLHRAAVAGHQAMVDLLAARSDPNTGTGYNTLLIADCHSNLEPKATTFIDQMSTYALDAAIERRRLHITQLMFARGIASADRLHLHLAVLSGETDVTEYLLQNSVDTDAGSISLHPIIDAVSGVGKACAKGPRATVELLLDAFEILGIGDRVLSDDNLLRRAVNHGKVDVVKLLLEPGTMVNALIGKEQ</sequence>
<accession>A0ABR3GF82</accession>
<evidence type="ECO:0000256" key="2">
    <source>
        <dbReference type="ARBA" id="ARBA00023043"/>
    </source>
</evidence>
<reference evidence="4 5" key="1">
    <citation type="submission" date="2024-02" db="EMBL/GenBank/DDBJ databases">
        <title>Discinaceae phylogenomics.</title>
        <authorList>
            <person name="Dirks A.C."/>
            <person name="James T.Y."/>
        </authorList>
    </citation>
    <scope>NUCLEOTIDE SEQUENCE [LARGE SCALE GENOMIC DNA]</scope>
    <source>
        <strain evidence="4 5">ACD0624</strain>
    </source>
</reference>
<feature type="repeat" description="ANK" evidence="3">
    <location>
        <begin position="139"/>
        <end position="171"/>
    </location>
</feature>
<name>A0ABR3GF82_9PEZI</name>
<dbReference type="InterPro" id="IPR002110">
    <property type="entry name" value="Ankyrin_rpt"/>
</dbReference>
<dbReference type="Proteomes" id="UP001447188">
    <property type="component" value="Unassembled WGS sequence"/>
</dbReference>
<dbReference type="PANTHER" id="PTHR24198:SF165">
    <property type="entry name" value="ANKYRIN REPEAT-CONTAINING PROTEIN-RELATED"/>
    <property type="match status" value="1"/>
</dbReference>
<dbReference type="InterPro" id="IPR036770">
    <property type="entry name" value="Ankyrin_rpt-contain_sf"/>
</dbReference>
<keyword evidence="5" id="KW-1185">Reference proteome</keyword>
<keyword evidence="1" id="KW-0677">Repeat</keyword>
<dbReference type="EMBL" id="JBBBZM010000101">
    <property type="protein sequence ID" value="KAL0634211.1"/>
    <property type="molecule type" value="Genomic_DNA"/>
</dbReference>
<organism evidence="4 5">
    <name type="scientific">Discina gigas</name>
    <dbReference type="NCBI Taxonomy" id="1032678"/>
    <lineage>
        <taxon>Eukaryota</taxon>
        <taxon>Fungi</taxon>
        <taxon>Dikarya</taxon>
        <taxon>Ascomycota</taxon>
        <taxon>Pezizomycotina</taxon>
        <taxon>Pezizomycetes</taxon>
        <taxon>Pezizales</taxon>
        <taxon>Discinaceae</taxon>
        <taxon>Discina</taxon>
    </lineage>
</organism>
<dbReference type="PANTHER" id="PTHR24198">
    <property type="entry name" value="ANKYRIN REPEAT AND PROTEIN KINASE DOMAIN-CONTAINING PROTEIN"/>
    <property type="match status" value="1"/>
</dbReference>
<dbReference type="SUPFAM" id="SSF48403">
    <property type="entry name" value="Ankyrin repeat"/>
    <property type="match status" value="1"/>
</dbReference>
<protein>
    <recommendedName>
        <fullName evidence="6">Ankyrin repeat protein</fullName>
    </recommendedName>
</protein>
<dbReference type="Pfam" id="PF12796">
    <property type="entry name" value="Ank_2"/>
    <property type="match status" value="1"/>
</dbReference>
<gene>
    <name evidence="4" type="ORF">Q9L58_006887</name>
</gene>
<evidence type="ECO:0008006" key="6">
    <source>
        <dbReference type="Google" id="ProtNLM"/>
    </source>
</evidence>
<evidence type="ECO:0000313" key="4">
    <source>
        <dbReference type="EMBL" id="KAL0634211.1"/>
    </source>
</evidence>
<proteinExistence type="predicted"/>
<evidence type="ECO:0000256" key="3">
    <source>
        <dbReference type="PROSITE-ProRule" id="PRU00023"/>
    </source>
</evidence>
<dbReference type="PROSITE" id="PS50088">
    <property type="entry name" value="ANK_REPEAT"/>
    <property type="match status" value="1"/>
</dbReference>